<evidence type="ECO:0000313" key="3">
    <source>
        <dbReference type="Proteomes" id="UP000093482"/>
    </source>
</evidence>
<dbReference type="Proteomes" id="UP000093482">
    <property type="component" value="Unassembled WGS sequence"/>
</dbReference>
<dbReference type="AlphaFoldDB" id="A0A1C0YCG2"/>
<feature type="domain" description="AAA" evidence="1">
    <location>
        <begin position="14"/>
        <end position="190"/>
    </location>
</feature>
<keyword evidence="3" id="KW-1185">Reference proteome</keyword>
<gene>
    <name evidence="2" type="ORF">A6K76_15435</name>
</gene>
<sequence>MFLNIERGIIVTATVISFSLQKGGVGKTTTSTLAAFLLSQKGYRVLAIDMDSQANMTQVLSDSDDVKQFKGTTIREAMLDRENFKSYIRIVNDHLHYVPADDYVVLLSDYQGEVPRDELLIAALVNVLDEYDFVIIDTPPNLGTQTLNALMASDHVVVMFETAKYAYNAIDRFLETINSVRKYGNEELNILGILATLSDARRSDNKELLELVQEEYGDLIFNTVIPRRAAIGRIPVYGLYDNPELKAATEHHAKFIEEVLTRVN</sequence>
<dbReference type="PANTHER" id="PTHR13696:SF99">
    <property type="entry name" value="COBYRINIC ACID AC-DIAMIDE SYNTHASE"/>
    <property type="match status" value="1"/>
</dbReference>
<dbReference type="OrthoDB" id="9815116at2"/>
<reference evidence="2 3" key="1">
    <citation type="submission" date="2016-07" db="EMBL/GenBank/DDBJ databases">
        <title>Caryophanon latum genome sequencing.</title>
        <authorList>
            <person name="Verma A."/>
            <person name="Pal Y."/>
            <person name="Krishnamurthi S."/>
        </authorList>
    </citation>
    <scope>NUCLEOTIDE SEQUENCE [LARGE SCALE GENOMIC DNA]</scope>
    <source>
        <strain evidence="2 3">DSM 14151</strain>
    </source>
</reference>
<dbReference type="InterPro" id="IPR025669">
    <property type="entry name" value="AAA_dom"/>
</dbReference>
<dbReference type="PANTHER" id="PTHR13696">
    <property type="entry name" value="P-LOOP CONTAINING NUCLEOSIDE TRIPHOSPHATE HYDROLASE"/>
    <property type="match status" value="1"/>
</dbReference>
<organism evidence="2 3">
    <name type="scientific">Caryophanon latum</name>
    <dbReference type="NCBI Taxonomy" id="33977"/>
    <lineage>
        <taxon>Bacteria</taxon>
        <taxon>Bacillati</taxon>
        <taxon>Bacillota</taxon>
        <taxon>Bacilli</taxon>
        <taxon>Bacillales</taxon>
        <taxon>Caryophanaceae</taxon>
        <taxon>Caryophanon</taxon>
    </lineage>
</organism>
<proteinExistence type="predicted"/>
<dbReference type="SUPFAM" id="SSF52540">
    <property type="entry name" value="P-loop containing nucleoside triphosphate hydrolases"/>
    <property type="match status" value="1"/>
</dbReference>
<dbReference type="EMBL" id="MATO01000072">
    <property type="protein sequence ID" value="OCS84862.1"/>
    <property type="molecule type" value="Genomic_DNA"/>
</dbReference>
<protein>
    <recommendedName>
        <fullName evidence="1">AAA domain-containing protein</fullName>
    </recommendedName>
</protein>
<comment type="caution">
    <text evidence="2">The sequence shown here is derived from an EMBL/GenBank/DDBJ whole genome shotgun (WGS) entry which is preliminary data.</text>
</comment>
<dbReference type="InterPro" id="IPR027417">
    <property type="entry name" value="P-loop_NTPase"/>
</dbReference>
<name>A0A1C0YCG2_9BACL</name>
<dbReference type="InterPro" id="IPR050678">
    <property type="entry name" value="DNA_Partitioning_ATPase"/>
</dbReference>
<dbReference type="CDD" id="cd02042">
    <property type="entry name" value="ParAB_family"/>
    <property type="match status" value="1"/>
</dbReference>
<dbReference type="Gene3D" id="3.40.50.300">
    <property type="entry name" value="P-loop containing nucleotide triphosphate hydrolases"/>
    <property type="match status" value="1"/>
</dbReference>
<accession>A0A1C0YCG2</accession>
<dbReference type="Pfam" id="PF13614">
    <property type="entry name" value="AAA_31"/>
    <property type="match status" value="1"/>
</dbReference>
<evidence type="ECO:0000259" key="1">
    <source>
        <dbReference type="Pfam" id="PF13614"/>
    </source>
</evidence>
<evidence type="ECO:0000313" key="2">
    <source>
        <dbReference type="EMBL" id="OCS84862.1"/>
    </source>
</evidence>